<feature type="compositionally biased region" description="Polar residues" evidence="1">
    <location>
        <begin position="356"/>
        <end position="366"/>
    </location>
</feature>
<feature type="region of interest" description="Disordered" evidence="1">
    <location>
        <begin position="385"/>
        <end position="426"/>
    </location>
</feature>
<dbReference type="Proteomes" id="UP000242525">
    <property type="component" value="Unassembled WGS sequence"/>
</dbReference>
<dbReference type="OrthoDB" id="2504266at2759"/>
<reference evidence="2" key="1">
    <citation type="submission" date="2014-03" db="EMBL/GenBank/DDBJ databases">
        <authorList>
            <person name="Casaregola S."/>
        </authorList>
    </citation>
    <scope>NUCLEOTIDE SEQUENCE [LARGE SCALE GENOMIC DNA]</scope>
    <source>
        <strain evidence="2">CLIB 918</strain>
    </source>
</reference>
<dbReference type="AlphaFoldDB" id="A0A0J9XJI9"/>
<evidence type="ECO:0000313" key="3">
    <source>
        <dbReference type="Proteomes" id="UP000242525"/>
    </source>
</evidence>
<evidence type="ECO:0000313" key="2">
    <source>
        <dbReference type="EMBL" id="CDO57179.1"/>
    </source>
</evidence>
<feature type="compositionally biased region" description="Basic and acidic residues" evidence="1">
    <location>
        <begin position="243"/>
        <end position="261"/>
    </location>
</feature>
<feature type="region of interest" description="Disordered" evidence="1">
    <location>
        <begin position="325"/>
        <end position="371"/>
    </location>
</feature>
<dbReference type="EMBL" id="CCBN010000019">
    <property type="protein sequence ID" value="CDO57179.1"/>
    <property type="molecule type" value="Genomic_DNA"/>
</dbReference>
<dbReference type="InterPro" id="IPR046784">
    <property type="entry name" value="Eap1"/>
</dbReference>
<proteinExistence type="predicted"/>
<comment type="caution">
    <text evidence="2">The sequence shown here is derived from an EMBL/GenBank/DDBJ whole genome shotgun (WGS) entry which is preliminary data.</text>
</comment>
<keyword evidence="3" id="KW-1185">Reference proteome</keyword>
<feature type="compositionally biased region" description="Pro residues" evidence="1">
    <location>
        <begin position="518"/>
        <end position="546"/>
    </location>
</feature>
<organism evidence="2 3">
    <name type="scientific">Geotrichum candidum</name>
    <name type="common">Oospora lactis</name>
    <name type="synonym">Dipodascus geotrichum</name>
    <dbReference type="NCBI Taxonomy" id="1173061"/>
    <lineage>
        <taxon>Eukaryota</taxon>
        <taxon>Fungi</taxon>
        <taxon>Dikarya</taxon>
        <taxon>Ascomycota</taxon>
        <taxon>Saccharomycotina</taxon>
        <taxon>Dipodascomycetes</taxon>
        <taxon>Dipodascales</taxon>
        <taxon>Dipodascaceae</taxon>
        <taxon>Geotrichum</taxon>
    </lineage>
</organism>
<sequence length="634" mass="67877">MDPSIISFQAPPGLTPPVAEGSLDSKTSPLNPEGKVYRYSEEQLLILQHSPLVSVPSSYTAFDITAPKKTSYFNTFTGSNKNDGNSADVYMGPPRTLFSLSRESSSRSNQGNTHARGPNSGRNTQSNRSRHSHDSAGNSPEWESKSLTNSHHSGYGGYHNRNYYKNNSNSNNHNHSSSSGNNNYKNSNDSNDRDLLEKFEALGRERRGDAPSTSKIIDDNNEPEWLDPTEDGSNELPVASGHSIREFEEWKARMKAEERSKAGLPEEVNGTPSKVSHGDEPQSSEPAASKSVDRLFGMWDSPSQSENLAALGRSSRFSRFFKGDVEPSSPSAMVPPGLSPQPSESIGYASSKMFPTASSPMASQPTPAVAGNEADKKGFMRIMAMLGDKNDPQPNSPVASAPPTPALASSEPAKEKEPGSGSNDAFFMSLLNKSTGAPGHAGSPMVSTQSPVISTISTTSGSRNITPAPQHSPIVQNDQNGPKGQVQHMQQQRFAPPGFNGPPPEWIQQQMAKGQFPPNGPPPPGFMPMMPGMPPMPPPGMLPPNFGPGQNGMPSMPPMPHGQNGPPPPGFFNGPPPPGNFFNGPPPHMNFPMQQQNGMPPLPNNMNGQFPPGIPVGAQQNSQFGMVQKSSGRN</sequence>
<feature type="region of interest" description="Disordered" evidence="1">
    <location>
        <begin position="1"/>
        <end position="33"/>
    </location>
</feature>
<feature type="compositionally biased region" description="Low complexity" evidence="1">
    <location>
        <begin position="159"/>
        <end position="189"/>
    </location>
</feature>
<gene>
    <name evidence="2" type="ORF">BN980_GECA19s01077g</name>
</gene>
<feature type="compositionally biased region" description="Low complexity" evidence="1">
    <location>
        <begin position="99"/>
        <end position="108"/>
    </location>
</feature>
<dbReference type="Pfam" id="PF20566">
    <property type="entry name" value="Eap1"/>
    <property type="match status" value="1"/>
</dbReference>
<accession>A0A0J9XJI9</accession>
<feature type="compositionally biased region" description="Pro residues" evidence="1">
    <location>
        <begin position="555"/>
        <end position="589"/>
    </location>
</feature>
<feature type="compositionally biased region" description="Low complexity" evidence="1">
    <location>
        <begin position="590"/>
        <end position="609"/>
    </location>
</feature>
<feature type="compositionally biased region" description="Polar residues" evidence="1">
    <location>
        <begin position="618"/>
        <end position="634"/>
    </location>
</feature>
<evidence type="ECO:0000256" key="1">
    <source>
        <dbReference type="SAM" id="MobiDB-lite"/>
    </source>
</evidence>
<feature type="compositionally biased region" description="Basic and acidic residues" evidence="1">
    <location>
        <begin position="190"/>
        <end position="209"/>
    </location>
</feature>
<feature type="region of interest" description="Disordered" evidence="1">
    <location>
        <begin position="78"/>
        <end position="302"/>
    </location>
</feature>
<feature type="region of interest" description="Disordered" evidence="1">
    <location>
        <begin position="517"/>
        <end position="634"/>
    </location>
</feature>
<feature type="compositionally biased region" description="Acidic residues" evidence="1">
    <location>
        <begin position="219"/>
        <end position="233"/>
    </location>
</feature>
<protein>
    <submittedName>
        <fullName evidence="2">Uncharacterized protein</fullName>
    </submittedName>
</protein>
<name>A0A0J9XJI9_GEOCN</name>